<dbReference type="EnsemblPlants" id="AES63764">
    <property type="protein sequence ID" value="AES63764"/>
    <property type="gene ID" value="MTR_2g012990"/>
</dbReference>
<feature type="compositionally biased region" description="Low complexity" evidence="1">
    <location>
        <begin position="770"/>
        <end position="779"/>
    </location>
</feature>
<dbReference type="PANTHER" id="PTHR31008:SF0">
    <property type="entry name" value="CSL1"/>
    <property type="match status" value="1"/>
</dbReference>
<dbReference type="PaxDb" id="3880-AES63764"/>
<feature type="compositionally biased region" description="Polar residues" evidence="1">
    <location>
        <begin position="873"/>
        <end position="883"/>
    </location>
</feature>
<reference evidence="2" key="1">
    <citation type="submission" date="2005-03" db="EMBL/GenBank/DDBJ databases">
        <authorList>
            <person name="Town C.D."/>
        </authorList>
    </citation>
    <scope>NUCLEOTIDE SEQUENCE</scope>
</reference>
<feature type="region of interest" description="Disordered" evidence="1">
    <location>
        <begin position="451"/>
        <end position="493"/>
    </location>
</feature>
<feature type="region of interest" description="Disordered" evidence="1">
    <location>
        <begin position="761"/>
        <end position="890"/>
    </location>
</feature>
<proteinExistence type="predicted"/>
<dbReference type="PANTHER" id="PTHR31008">
    <property type="entry name" value="COP1-INTERACTING PROTEIN-RELATED"/>
    <property type="match status" value="1"/>
</dbReference>
<feature type="compositionally biased region" description="Acidic residues" evidence="1">
    <location>
        <begin position="363"/>
        <end position="380"/>
    </location>
</feature>
<dbReference type="EMBL" id="CM001218">
    <property type="protein sequence ID" value="AES63764.1"/>
    <property type="molecule type" value="Genomic_DNA"/>
</dbReference>
<dbReference type="AlphaFoldDB" id="A2Q4Q1"/>
<reference evidence="3 6" key="4">
    <citation type="journal article" date="2014" name="BMC Genomics">
        <title>An improved genome release (version Mt4.0) for the model legume Medicago truncatula.</title>
        <authorList>
            <person name="Tang H."/>
            <person name="Krishnakumar V."/>
            <person name="Bidwell S."/>
            <person name="Rosen B."/>
            <person name="Chan A."/>
            <person name="Zhou S."/>
            <person name="Gentzbittel L."/>
            <person name="Childs K.L."/>
            <person name="Yandell M."/>
            <person name="Gundlach H."/>
            <person name="Mayer K.F."/>
            <person name="Schwartz D.C."/>
            <person name="Town C.D."/>
        </authorList>
    </citation>
    <scope>GENOME REANNOTATION</scope>
    <source>
        <strain evidence="5 6">cv. Jemalong A17</strain>
    </source>
</reference>
<dbReference type="EMBL" id="AC157507">
    <property type="protein sequence ID" value="ABN08601.1"/>
    <property type="molecule type" value="Genomic_DNA"/>
</dbReference>
<dbReference type="KEGG" id="mtr:11430369"/>
<feature type="compositionally biased region" description="Basic residues" evidence="1">
    <location>
        <begin position="348"/>
        <end position="359"/>
    </location>
</feature>
<feature type="region of interest" description="Disordered" evidence="1">
    <location>
        <begin position="335"/>
        <end position="435"/>
    </location>
</feature>
<dbReference type="HOGENOM" id="CLU_008836_1_0_1"/>
<dbReference type="OMA" id="CELLVFC"/>
<evidence type="ECO:0000313" key="6">
    <source>
        <dbReference type="Proteomes" id="UP000002051"/>
    </source>
</evidence>
<reference evidence="5" key="5">
    <citation type="submission" date="2015-04" db="UniProtKB">
        <authorList>
            <consortium name="EnsemblPlants"/>
        </authorList>
    </citation>
    <scope>IDENTIFICATION</scope>
    <source>
        <strain evidence="5">cv. Jemalong A17</strain>
    </source>
</reference>
<protein>
    <submittedName>
        <fullName evidence="2">CIP7, related</fullName>
    </submittedName>
    <submittedName>
        <fullName evidence="3">TIR class disease resistance protein</fullName>
    </submittedName>
</protein>
<reference evidence="4" key="6">
    <citation type="journal article" date="2018" name="Nat. Plants">
        <title>Whole-genome landscape of Medicago truncatula symbiotic genes.</title>
        <authorList>
            <person name="Pecrix Y."/>
            <person name="Gamas P."/>
            <person name="Carrere S."/>
        </authorList>
    </citation>
    <scope>NUCLEOTIDE SEQUENCE</scope>
    <source>
        <tissue evidence="4">Leaves</tissue>
    </source>
</reference>
<keyword evidence="6" id="KW-1185">Reference proteome</keyword>
<sequence>MDSKTILDYALFQLTPTRTRFELLVFNGAVREKIASGLFEPFISHLKFVKDEISKGGYSIRLLPPSNTAFWFSKSTFERFVRFVSTPAVLERFVSLEKEIQQIESQFEANALSMSVAIPDEGNLPHTNGNARRLSDSAKLNDVLEGVDTKEEENSKISLQRLLESRMALLRKEQAMAYTRSLVAGFDIDNIDDLVYFANAFGASRLREACINFKDLWKKKRADDLWVQEVAAMQSNLPPALSFSGSSGIILANDIAAHDQNNKNNSSTDSIPSGDENAFLENKKEDVNLSHMANVHMPMHMPWPYNVPPYMYNLQNPSQQIPSYQGYPPYLQNNMHWSSNMGVNQKPRATKKEKSHHRKGSEEYEEQETDSSDPDSGSESDSDKQKDSNNSLKDDKRKKNRRKSSGTVVIRNINYITPKRRNGNESGVSDESSLEGDAIFDEETIKQKVGDALESLQKVHKGEKRGNRKKSVTKHNKSNDAAEEDASDGGNKNENWNAFQSLLKIDAAETGIDGSEQMQSIDVQDEHFVLRNSEGTMSYAASSAPNMDFNEVPKNREVANDSFIVTQRDGGNEGGSKLDEYVDNCVPITKIRESIGEDMMLVNISREPKIELDDPLNTYAADSSQTKGRGSEDWFIVDNNLESMRNHDSPIVPIVFDGDGALSSVSEKRSDRTIIDDSFMIQGQLVDNNLSDSQWKTDMSMIEDLSSNKLETDTKEKNALSKIEEPNDLCMVLQRDSGLDSVEASRTMDYEIDFSYTEPDRRASVDDSHVNVNNNNLSDSPKKPNVIKSKVSRLSKSTPEPISRNRKPSLPRKPMVQKSQREKEDEIRKQLEEKAMERQRRIAERSASSGVGRTVPGKDQIARISSKTDKNKTQTVKETNRISSVKVRGI</sequence>
<evidence type="ECO:0000313" key="2">
    <source>
        <dbReference type="EMBL" id="ABN08601.1"/>
    </source>
</evidence>
<dbReference type="EMBL" id="PSQE01000002">
    <property type="protein sequence ID" value="RHN71894.1"/>
    <property type="molecule type" value="Genomic_DNA"/>
</dbReference>
<gene>
    <name evidence="5" type="primary">11430369</name>
    <name evidence="3" type="ordered locus">MTR_2g012990</name>
    <name evidence="2" type="ORF">MtrDRAFT_AC157507g10v2</name>
    <name evidence="4" type="ORF">MtrunA17_Chr2g0281781</name>
</gene>
<dbReference type="OrthoDB" id="1749136at2759"/>
<dbReference type="STRING" id="3880.A2Q4Q1"/>
<dbReference type="Proteomes" id="UP000002051">
    <property type="component" value="Chromosome 2"/>
</dbReference>
<name>A2Q4Q1_MEDTR</name>
<evidence type="ECO:0000256" key="1">
    <source>
        <dbReference type="SAM" id="MobiDB-lite"/>
    </source>
</evidence>
<feature type="compositionally biased region" description="Basic residues" evidence="1">
    <location>
        <begin position="458"/>
        <end position="476"/>
    </location>
</feature>
<evidence type="ECO:0000313" key="5">
    <source>
        <dbReference type="EnsemblPlants" id="AES63764"/>
    </source>
</evidence>
<dbReference type="Proteomes" id="UP000265566">
    <property type="component" value="Chromosome 2"/>
</dbReference>
<organism evidence="2">
    <name type="scientific">Medicago truncatula</name>
    <name type="common">Barrel medic</name>
    <name type="synonym">Medicago tribuloides</name>
    <dbReference type="NCBI Taxonomy" id="3880"/>
    <lineage>
        <taxon>Eukaryota</taxon>
        <taxon>Viridiplantae</taxon>
        <taxon>Streptophyta</taxon>
        <taxon>Embryophyta</taxon>
        <taxon>Tracheophyta</taxon>
        <taxon>Spermatophyta</taxon>
        <taxon>Magnoliopsida</taxon>
        <taxon>eudicotyledons</taxon>
        <taxon>Gunneridae</taxon>
        <taxon>Pentapetalae</taxon>
        <taxon>rosids</taxon>
        <taxon>fabids</taxon>
        <taxon>Fabales</taxon>
        <taxon>Fabaceae</taxon>
        <taxon>Papilionoideae</taxon>
        <taxon>50 kb inversion clade</taxon>
        <taxon>NPAAA clade</taxon>
        <taxon>Hologalegina</taxon>
        <taxon>IRL clade</taxon>
        <taxon>Trifolieae</taxon>
        <taxon>Medicago</taxon>
    </lineage>
</organism>
<feature type="compositionally biased region" description="Basic and acidic residues" evidence="1">
    <location>
        <begin position="381"/>
        <end position="397"/>
    </location>
</feature>
<dbReference type="ExpressionAtlas" id="A2Q4Q1">
    <property type="expression patterns" value="differential"/>
</dbReference>
<dbReference type="Gramene" id="rna7542">
    <property type="protein sequence ID" value="RHN71894.1"/>
    <property type="gene ID" value="gene7542"/>
</dbReference>
<evidence type="ECO:0000313" key="3">
    <source>
        <dbReference type="EMBL" id="AES63764.1"/>
    </source>
</evidence>
<feature type="compositionally biased region" description="Basic and acidic residues" evidence="1">
    <location>
        <begin position="819"/>
        <end position="844"/>
    </location>
</feature>
<reference evidence="3 6" key="3">
    <citation type="journal article" date="2011" name="Nature">
        <title>The Medicago genome provides insight into the evolution of rhizobial symbioses.</title>
        <authorList>
            <person name="Young N.D."/>
            <person name="Debelle F."/>
            <person name="Oldroyd G.E."/>
            <person name="Geurts R."/>
            <person name="Cannon S.B."/>
            <person name="Udvardi M.K."/>
            <person name="Benedito V.A."/>
            <person name="Mayer K.F."/>
            <person name="Gouzy J."/>
            <person name="Schoof H."/>
            <person name="Van de Peer Y."/>
            <person name="Proost S."/>
            <person name="Cook D.R."/>
            <person name="Meyers B.C."/>
            <person name="Spannagl M."/>
            <person name="Cheung F."/>
            <person name="De Mita S."/>
            <person name="Krishnakumar V."/>
            <person name="Gundlach H."/>
            <person name="Zhou S."/>
            <person name="Mudge J."/>
            <person name="Bharti A.K."/>
            <person name="Murray J.D."/>
            <person name="Naoumkina M.A."/>
            <person name="Rosen B."/>
            <person name="Silverstein K.A."/>
            <person name="Tang H."/>
            <person name="Rombauts S."/>
            <person name="Zhao P.X."/>
            <person name="Zhou P."/>
            <person name="Barbe V."/>
            <person name="Bardou P."/>
            <person name="Bechner M."/>
            <person name="Bellec A."/>
            <person name="Berger A."/>
            <person name="Berges H."/>
            <person name="Bidwell S."/>
            <person name="Bisseling T."/>
            <person name="Choisne N."/>
            <person name="Couloux A."/>
            <person name="Denny R."/>
            <person name="Deshpande S."/>
            <person name="Dai X."/>
            <person name="Doyle J.J."/>
            <person name="Dudez A.M."/>
            <person name="Farmer A.D."/>
            <person name="Fouteau S."/>
            <person name="Franken C."/>
            <person name="Gibelin C."/>
            <person name="Gish J."/>
            <person name="Goldstein S."/>
            <person name="Gonzalez A.J."/>
            <person name="Green P.J."/>
            <person name="Hallab A."/>
            <person name="Hartog M."/>
            <person name="Hua A."/>
            <person name="Humphray S.J."/>
            <person name="Jeong D.H."/>
            <person name="Jing Y."/>
            <person name="Jocker A."/>
            <person name="Kenton S.M."/>
            <person name="Kim D.J."/>
            <person name="Klee K."/>
            <person name="Lai H."/>
            <person name="Lang C."/>
            <person name="Lin S."/>
            <person name="Macmil S.L."/>
            <person name="Magdelenat G."/>
            <person name="Matthews L."/>
            <person name="McCorrison J."/>
            <person name="Monaghan E.L."/>
            <person name="Mun J.H."/>
            <person name="Najar F.Z."/>
            <person name="Nicholson C."/>
            <person name="Noirot C."/>
            <person name="O'Bleness M."/>
            <person name="Paule C.R."/>
            <person name="Poulain J."/>
            <person name="Prion F."/>
            <person name="Qin B."/>
            <person name="Qu C."/>
            <person name="Retzel E.F."/>
            <person name="Riddle C."/>
            <person name="Sallet E."/>
            <person name="Samain S."/>
            <person name="Samson N."/>
            <person name="Sanders I."/>
            <person name="Saurat O."/>
            <person name="Scarpelli C."/>
            <person name="Schiex T."/>
            <person name="Segurens B."/>
            <person name="Severin A.J."/>
            <person name="Sherrier D.J."/>
            <person name="Shi R."/>
            <person name="Sims S."/>
            <person name="Singer S.R."/>
            <person name="Sinharoy S."/>
            <person name="Sterck L."/>
            <person name="Viollet A."/>
            <person name="Wang B.B."/>
            <person name="Wang K."/>
            <person name="Wang M."/>
            <person name="Wang X."/>
            <person name="Warfsmann J."/>
            <person name="Weissenbach J."/>
            <person name="White D.D."/>
            <person name="White J.D."/>
            <person name="Wiley G.B."/>
            <person name="Wincker P."/>
            <person name="Xing Y."/>
            <person name="Yang L."/>
            <person name="Yao Z."/>
            <person name="Ying F."/>
            <person name="Zhai J."/>
            <person name="Zhou L."/>
            <person name="Zuber A."/>
            <person name="Denarie J."/>
            <person name="Dixon R.A."/>
            <person name="May G.D."/>
            <person name="Schwartz D.C."/>
            <person name="Rogers J."/>
            <person name="Quetier F."/>
            <person name="Town C.D."/>
            <person name="Roe B.A."/>
        </authorList>
    </citation>
    <scope>NUCLEOTIDE SEQUENCE [LARGE SCALE GENOMIC DNA]</scope>
    <source>
        <strain evidence="3">A17</strain>
        <strain evidence="5 6">cv. Jemalong A17</strain>
    </source>
</reference>
<accession>A2Q4Q1</accession>
<reference evidence="2" key="2">
    <citation type="submission" date="2007-03" db="EMBL/GenBank/DDBJ databases">
        <authorList>
            <consortium name="The International Medicago Genome Annotation Group"/>
        </authorList>
    </citation>
    <scope>NUCLEOTIDE SEQUENCE</scope>
</reference>
<evidence type="ECO:0000313" key="4">
    <source>
        <dbReference type="EMBL" id="RHN71894.1"/>
    </source>
</evidence>
<dbReference type="eggNOG" id="ENOG502QTSA">
    <property type="taxonomic scope" value="Eukaryota"/>
</dbReference>